<name>A0AAZ3SKF8_ONCTS</name>
<gene>
    <name evidence="11" type="primary">SNAPC3</name>
</gene>
<evidence type="ECO:0000256" key="10">
    <source>
        <dbReference type="ARBA" id="ARBA00029606"/>
    </source>
</evidence>
<keyword evidence="5" id="KW-0238">DNA-binding</keyword>
<dbReference type="PANTHER" id="PTHR13421:SF16">
    <property type="entry name" value="SNRNA-ACTIVATING PROTEIN COMPLEX SUBUNIT 3"/>
    <property type="match status" value="1"/>
</dbReference>
<evidence type="ECO:0000313" key="11">
    <source>
        <dbReference type="Ensembl" id="ENSOTSP00005153541.1"/>
    </source>
</evidence>
<comment type="function">
    <text evidence="8">Part of the SNAPc complex required for the transcription of both RNA polymerase II and III small-nuclear RNA genes. Binds to the proximal sequence element (PSE), a non-TATA-box basal promoter element common to these 2 types of genes. Recruits TBP and BRF2 to the U6 snRNA TATA box.</text>
</comment>
<evidence type="ECO:0000256" key="8">
    <source>
        <dbReference type="ARBA" id="ARBA00025193"/>
    </source>
</evidence>
<comment type="subunit">
    <text evidence="9">Part of the SNAPc complex composed of 5 subunits: SNAPC1, SNAPC2, SNAPC3, SNAPC4 and SNAPC5. SNAPC3 interacts with SNAPC1.</text>
</comment>
<evidence type="ECO:0000256" key="1">
    <source>
        <dbReference type="ARBA" id="ARBA00004123"/>
    </source>
</evidence>
<keyword evidence="6" id="KW-0804">Transcription</keyword>
<dbReference type="GO" id="GO:0000978">
    <property type="term" value="F:RNA polymerase II cis-regulatory region sequence-specific DNA binding"/>
    <property type="evidence" value="ECO:0007669"/>
    <property type="project" value="TreeGrafter"/>
</dbReference>
<evidence type="ECO:0000256" key="5">
    <source>
        <dbReference type="ARBA" id="ARBA00023125"/>
    </source>
</evidence>
<dbReference type="GO" id="GO:0042796">
    <property type="term" value="P:snRNA transcription by RNA polymerase III"/>
    <property type="evidence" value="ECO:0007669"/>
    <property type="project" value="TreeGrafter"/>
</dbReference>
<organism evidence="11 12">
    <name type="scientific">Oncorhynchus tshawytscha</name>
    <name type="common">Chinook salmon</name>
    <name type="synonym">Salmo tshawytscha</name>
    <dbReference type="NCBI Taxonomy" id="74940"/>
    <lineage>
        <taxon>Eukaryota</taxon>
        <taxon>Metazoa</taxon>
        <taxon>Chordata</taxon>
        <taxon>Craniata</taxon>
        <taxon>Vertebrata</taxon>
        <taxon>Euteleostomi</taxon>
        <taxon>Actinopterygii</taxon>
        <taxon>Neopterygii</taxon>
        <taxon>Teleostei</taxon>
        <taxon>Protacanthopterygii</taxon>
        <taxon>Salmoniformes</taxon>
        <taxon>Salmonidae</taxon>
        <taxon>Salmoninae</taxon>
        <taxon>Oncorhynchus</taxon>
    </lineage>
</organism>
<evidence type="ECO:0000256" key="9">
    <source>
        <dbReference type="ARBA" id="ARBA00025958"/>
    </source>
</evidence>
<comment type="subcellular location">
    <subcellularLocation>
        <location evidence="1">Nucleus</location>
    </subcellularLocation>
</comment>
<dbReference type="InterPro" id="IPR022042">
    <property type="entry name" value="snRNA-activating_su3"/>
</dbReference>
<dbReference type="GO" id="GO:0001046">
    <property type="term" value="F:core promoter sequence-specific DNA binding"/>
    <property type="evidence" value="ECO:0007669"/>
    <property type="project" value="TreeGrafter"/>
</dbReference>
<keyword evidence="4" id="KW-0805">Transcription regulation</keyword>
<dbReference type="GO" id="GO:0005634">
    <property type="term" value="C:nucleus"/>
    <property type="evidence" value="ECO:0007669"/>
    <property type="project" value="UniProtKB-SubCell"/>
</dbReference>
<dbReference type="AlphaFoldDB" id="A0AAZ3SKF8"/>
<evidence type="ECO:0000313" key="12">
    <source>
        <dbReference type="Proteomes" id="UP000694402"/>
    </source>
</evidence>
<evidence type="ECO:0000256" key="3">
    <source>
        <dbReference type="ARBA" id="ARBA00013634"/>
    </source>
</evidence>
<reference evidence="12" key="1">
    <citation type="journal article" date="2018" name="PLoS ONE">
        <title>Chinook salmon (Oncorhynchus tshawytscha) genome and transcriptome.</title>
        <authorList>
            <person name="Christensen K.A."/>
            <person name="Leong J.S."/>
            <person name="Sakhrani D."/>
            <person name="Biagi C.A."/>
            <person name="Minkley D.R."/>
            <person name="Withler R.E."/>
            <person name="Rondeau E.B."/>
            <person name="Koop B.F."/>
            <person name="Devlin R.H."/>
        </authorList>
    </citation>
    <scope>NUCLEOTIDE SEQUENCE [LARGE SCALE GENOMIC DNA]</scope>
</reference>
<comment type="similarity">
    <text evidence="2">Belongs to the SNAPC3/SRD2 family.</text>
</comment>
<dbReference type="Pfam" id="PF12251">
    <property type="entry name" value="SNAPC3"/>
    <property type="match status" value="1"/>
</dbReference>
<keyword evidence="12" id="KW-1185">Reference proteome</keyword>
<reference evidence="11" key="2">
    <citation type="submission" date="2025-08" db="UniProtKB">
        <authorList>
            <consortium name="Ensembl"/>
        </authorList>
    </citation>
    <scope>IDENTIFICATION</scope>
</reference>
<evidence type="ECO:0000256" key="7">
    <source>
        <dbReference type="ARBA" id="ARBA00023242"/>
    </source>
</evidence>
<dbReference type="PANTHER" id="PTHR13421">
    <property type="entry name" value="SNRNA-ACTIVATING PROTEIN COMPLEX SUBUNIT 3"/>
    <property type="match status" value="1"/>
</dbReference>
<accession>A0AAZ3SKF8</accession>
<sequence length="354" mass="41375">MAAGSSSNVNENIPVFEYKDINTKPFHVGSFRTAWLEKLKPIDYSYEDKYEENEDADFAKEMGIAPETLDELKAICRQRKKKQDYKGTLRIDKISRVDHYQDELESLAVGKRPEDPVDLVPEGEIILSINVLYPAIFERFRYVRPHMTLQMLGSHSLVDLRDAICCISDLQVFGEFSNTPDMAPDFISKDHFKSAFFYFEGVFYNDMRHPECQDMSETTIDWAKTRDFPTFHKAKMEDTRFYDLKVKVGYPYLFCHQGDCEHVVIITDIRLAHKDDCLDRKLYPLLTHKHRVMTRKCAVCHVYIGRWLTTNDPFAPNDPCLFCERCFRMLHYDKKGNKLGQFLAYPYVDPGAFN</sequence>
<proteinExistence type="inferred from homology"/>
<evidence type="ECO:0000256" key="2">
    <source>
        <dbReference type="ARBA" id="ARBA00010410"/>
    </source>
</evidence>
<evidence type="ECO:0000256" key="6">
    <source>
        <dbReference type="ARBA" id="ARBA00023163"/>
    </source>
</evidence>
<dbReference type="GO" id="GO:0019185">
    <property type="term" value="C:snRNA-activating protein complex"/>
    <property type="evidence" value="ECO:0007669"/>
    <property type="project" value="TreeGrafter"/>
</dbReference>
<keyword evidence="7" id="KW-0539">Nucleus</keyword>
<dbReference type="GO" id="GO:0003681">
    <property type="term" value="F:bent DNA binding"/>
    <property type="evidence" value="ECO:0007669"/>
    <property type="project" value="TreeGrafter"/>
</dbReference>
<protein>
    <recommendedName>
        <fullName evidence="3">snRNA-activating protein complex subunit 3</fullName>
    </recommendedName>
    <alternativeName>
        <fullName evidence="10">Small nuclear RNA-activating complex polypeptide 3</fullName>
    </alternativeName>
</protein>
<reference evidence="11" key="3">
    <citation type="submission" date="2025-09" db="UniProtKB">
        <authorList>
            <consortium name="Ensembl"/>
        </authorList>
    </citation>
    <scope>IDENTIFICATION</scope>
</reference>
<dbReference type="GeneTree" id="ENSGT00390000005708"/>
<dbReference type="GO" id="GO:0042795">
    <property type="term" value="P:snRNA transcription by RNA polymerase II"/>
    <property type="evidence" value="ECO:0007669"/>
    <property type="project" value="TreeGrafter"/>
</dbReference>
<evidence type="ECO:0000256" key="4">
    <source>
        <dbReference type="ARBA" id="ARBA00023015"/>
    </source>
</evidence>
<dbReference type="Proteomes" id="UP000694402">
    <property type="component" value="Unassembled WGS sequence"/>
</dbReference>
<dbReference type="Ensembl" id="ENSOTST00005113897.1">
    <property type="protein sequence ID" value="ENSOTSP00005153541.1"/>
    <property type="gene ID" value="ENSOTSG00005031952.2"/>
</dbReference>
<dbReference type="GO" id="GO:0001006">
    <property type="term" value="F:RNA polymerase III type 3 promoter sequence-specific DNA binding"/>
    <property type="evidence" value="ECO:0007669"/>
    <property type="project" value="TreeGrafter"/>
</dbReference>